<accession>A0A5Q4VFU7</accession>
<dbReference type="AlphaFoldDB" id="A0A5Q4VFU7"/>
<proteinExistence type="predicted"/>
<organism evidence="1 2">
    <name type="scientific">Desulfobotulus mexicanus</name>
    <dbReference type="NCBI Taxonomy" id="2586642"/>
    <lineage>
        <taxon>Bacteria</taxon>
        <taxon>Pseudomonadati</taxon>
        <taxon>Thermodesulfobacteriota</taxon>
        <taxon>Desulfobacteria</taxon>
        <taxon>Desulfobacterales</taxon>
        <taxon>Desulfobacteraceae</taxon>
        <taxon>Desulfobotulus</taxon>
    </lineage>
</organism>
<name>A0A5Q4VFU7_9BACT</name>
<evidence type="ECO:0000313" key="2">
    <source>
        <dbReference type="Proteomes" id="UP000321899"/>
    </source>
</evidence>
<dbReference type="Proteomes" id="UP000321899">
    <property type="component" value="Unassembled WGS sequence"/>
</dbReference>
<keyword evidence="2" id="KW-1185">Reference proteome</keyword>
<dbReference type="OrthoDB" id="9793819at2"/>
<protein>
    <submittedName>
        <fullName evidence="1">Uncharacterized protein</fullName>
    </submittedName>
</protein>
<dbReference type="RefSeq" id="WP_139447083.1">
    <property type="nucleotide sequence ID" value="NZ_VDMB01000005.1"/>
</dbReference>
<evidence type="ECO:0000313" key="1">
    <source>
        <dbReference type="EMBL" id="TYT75142.1"/>
    </source>
</evidence>
<dbReference type="EMBL" id="VDMB01000005">
    <property type="protein sequence ID" value="TYT75142.1"/>
    <property type="molecule type" value="Genomic_DNA"/>
</dbReference>
<sequence>MKGKTYEMQRLFVALDFSGEERLRVYEAAERIRVKGAFLPPMPDLGKIFTMNLLGVNLYRSELRPEGPVYSLLVRSDFMETGGF</sequence>
<comment type="caution">
    <text evidence="1">The sequence shown here is derived from an EMBL/GenBank/DDBJ whole genome shotgun (WGS) entry which is preliminary data.</text>
</comment>
<gene>
    <name evidence="1" type="ORF">FIM25_05345</name>
</gene>
<reference evidence="1 2" key="1">
    <citation type="submission" date="2019-06" db="EMBL/GenBank/DDBJ databases">
        <title>Desulfobotulus mexicanus sp. nov., a novel sulfate-reducing bacterium isolated from the sediment of an alkaline crater lake in Mexico.</title>
        <authorList>
            <person name="Hirschler-Rea A."/>
        </authorList>
    </citation>
    <scope>NUCLEOTIDE SEQUENCE [LARGE SCALE GENOMIC DNA]</scope>
    <source>
        <strain evidence="1 2">PAR22N</strain>
    </source>
</reference>